<keyword evidence="5 8" id="KW-0812">Transmembrane</keyword>
<evidence type="ECO:0000256" key="5">
    <source>
        <dbReference type="ARBA" id="ARBA00022692"/>
    </source>
</evidence>
<sequence>MADLLMPALKISLVIFMAGNLMDMGLRLEIADALRGLRNLRFVVLTLLWAFLLIPGLAYGIAHAMPLDAPYALGLILMGLAPCAPFVPMLVAKGHGDLGSTAAFMLLTAVGTVIVMPVAVPLLTSGLTVSAWSVARPLLVMVLIPMMIGMAIRRASVARAGTLQPVVKKVTGVATLVVVVLCVVIYGNGLLGLGGTFAVAAQCLFFATVATVTYLLAFGLPHEERIVLSIGLTTRNIGAAIAPLLAVPEPDQQAAIMVVLGLPLMVGFAMLVVWMTGRGPAA</sequence>
<evidence type="ECO:0000313" key="10">
    <source>
        <dbReference type="Proteomes" id="UP000680815"/>
    </source>
</evidence>
<feature type="transmembrane region" description="Helical" evidence="8">
    <location>
        <begin position="253"/>
        <end position="274"/>
    </location>
</feature>
<gene>
    <name evidence="9" type="ORF">J5Y09_09765</name>
</gene>
<dbReference type="PANTHER" id="PTHR43057:SF1">
    <property type="entry name" value="ARSENICAL-RESISTANCE PROTEIN 3"/>
    <property type="match status" value="1"/>
</dbReference>
<dbReference type="EMBL" id="JAGIYZ010000008">
    <property type="protein sequence ID" value="MBP0464198.1"/>
    <property type="molecule type" value="Genomic_DNA"/>
</dbReference>
<keyword evidence="7 8" id="KW-0472">Membrane</keyword>
<evidence type="ECO:0000256" key="7">
    <source>
        <dbReference type="ARBA" id="ARBA00023136"/>
    </source>
</evidence>
<dbReference type="InterPro" id="IPR004706">
    <property type="entry name" value="Arsenical-R_Acr3"/>
</dbReference>
<feature type="transmembrane region" description="Helical" evidence="8">
    <location>
        <begin position="103"/>
        <end position="123"/>
    </location>
</feature>
<protein>
    <submittedName>
        <fullName evidence="9">Bile acid:sodium symporter</fullName>
    </submittedName>
</protein>
<comment type="similarity">
    <text evidence="2">Belongs to the arsenical resistance-3 (ACR3) (TC 2.A.59) family.</text>
</comment>
<feature type="transmembrane region" description="Helical" evidence="8">
    <location>
        <begin position="71"/>
        <end position="91"/>
    </location>
</feature>
<evidence type="ECO:0000256" key="4">
    <source>
        <dbReference type="ARBA" id="ARBA00022475"/>
    </source>
</evidence>
<dbReference type="Proteomes" id="UP000680815">
    <property type="component" value="Unassembled WGS sequence"/>
</dbReference>
<proteinExistence type="inferred from homology"/>
<feature type="transmembrane region" description="Helical" evidence="8">
    <location>
        <begin position="197"/>
        <end position="219"/>
    </location>
</feature>
<dbReference type="InterPro" id="IPR038770">
    <property type="entry name" value="Na+/solute_symporter_sf"/>
</dbReference>
<evidence type="ECO:0000256" key="2">
    <source>
        <dbReference type="ARBA" id="ARBA00010110"/>
    </source>
</evidence>
<dbReference type="RefSeq" id="WP_209351575.1">
    <property type="nucleotide sequence ID" value="NZ_JAGIYZ010000008.1"/>
</dbReference>
<dbReference type="PANTHER" id="PTHR43057">
    <property type="entry name" value="ARSENITE EFFLUX TRANSPORTER"/>
    <property type="match status" value="1"/>
</dbReference>
<feature type="transmembrane region" description="Helical" evidence="8">
    <location>
        <begin position="226"/>
        <end position="247"/>
    </location>
</feature>
<evidence type="ECO:0000256" key="3">
    <source>
        <dbReference type="ARBA" id="ARBA00022448"/>
    </source>
</evidence>
<evidence type="ECO:0000256" key="8">
    <source>
        <dbReference type="SAM" id="Phobius"/>
    </source>
</evidence>
<organism evidence="9 10">
    <name type="scientific">Roseomonas nitratireducens</name>
    <dbReference type="NCBI Taxonomy" id="2820810"/>
    <lineage>
        <taxon>Bacteria</taxon>
        <taxon>Pseudomonadati</taxon>
        <taxon>Pseudomonadota</taxon>
        <taxon>Alphaproteobacteria</taxon>
        <taxon>Acetobacterales</taxon>
        <taxon>Roseomonadaceae</taxon>
        <taxon>Roseomonas</taxon>
    </lineage>
</organism>
<dbReference type="Pfam" id="PF01758">
    <property type="entry name" value="SBF"/>
    <property type="match status" value="1"/>
</dbReference>
<feature type="transmembrane region" description="Helical" evidence="8">
    <location>
        <begin position="6"/>
        <end position="22"/>
    </location>
</feature>
<feature type="transmembrane region" description="Helical" evidence="8">
    <location>
        <begin position="173"/>
        <end position="191"/>
    </location>
</feature>
<name>A0ABS4AS70_9PROT</name>
<feature type="transmembrane region" description="Helical" evidence="8">
    <location>
        <begin position="129"/>
        <end position="152"/>
    </location>
</feature>
<dbReference type="Gene3D" id="1.20.1530.20">
    <property type="match status" value="1"/>
</dbReference>
<keyword evidence="4" id="KW-1003">Cell membrane</keyword>
<comment type="caution">
    <text evidence="9">The sequence shown here is derived from an EMBL/GenBank/DDBJ whole genome shotgun (WGS) entry which is preliminary data.</text>
</comment>
<comment type="subcellular location">
    <subcellularLocation>
        <location evidence="1">Cell membrane</location>
        <topology evidence="1">Multi-pass membrane protein</topology>
    </subcellularLocation>
</comment>
<dbReference type="InterPro" id="IPR002657">
    <property type="entry name" value="BilAc:Na_symport/Acr3"/>
</dbReference>
<reference evidence="9 10" key="1">
    <citation type="submission" date="2021-03" db="EMBL/GenBank/DDBJ databases">
        <authorList>
            <person name="So Y."/>
        </authorList>
    </citation>
    <scope>NUCLEOTIDE SEQUENCE [LARGE SCALE GENOMIC DNA]</scope>
    <source>
        <strain evidence="9 10">PWR1</strain>
    </source>
</reference>
<keyword evidence="6 8" id="KW-1133">Transmembrane helix</keyword>
<keyword evidence="3" id="KW-0813">Transport</keyword>
<evidence type="ECO:0000313" key="9">
    <source>
        <dbReference type="EMBL" id="MBP0464198.1"/>
    </source>
</evidence>
<feature type="transmembrane region" description="Helical" evidence="8">
    <location>
        <begin position="42"/>
        <end position="65"/>
    </location>
</feature>
<evidence type="ECO:0000256" key="6">
    <source>
        <dbReference type="ARBA" id="ARBA00022989"/>
    </source>
</evidence>
<evidence type="ECO:0000256" key="1">
    <source>
        <dbReference type="ARBA" id="ARBA00004651"/>
    </source>
</evidence>
<keyword evidence="10" id="KW-1185">Reference proteome</keyword>
<accession>A0ABS4AS70</accession>